<evidence type="ECO:0000313" key="4">
    <source>
        <dbReference type="Proteomes" id="UP000243975"/>
    </source>
</evidence>
<dbReference type="AlphaFoldDB" id="A0A118JYW5"/>
<dbReference type="Gramene" id="KVH98697">
    <property type="protein sequence ID" value="KVH98697"/>
    <property type="gene ID" value="Ccrd_023077"/>
</dbReference>
<evidence type="ECO:0000313" key="3">
    <source>
        <dbReference type="EMBL" id="KVH98697.1"/>
    </source>
</evidence>
<name>A0A118JYW5_CYNCS</name>
<gene>
    <name evidence="3" type="ORF">Ccrd_023077</name>
</gene>
<dbReference type="InterPro" id="IPR018289">
    <property type="entry name" value="MULE_transposase_dom"/>
</dbReference>
<feature type="signal peptide" evidence="1">
    <location>
        <begin position="1"/>
        <end position="24"/>
    </location>
</feature>
<dbReference type="OMA" id="PTDISWC"/>
<dbReference type="STRING" id="59895.A0A118JYW5"/>
<feature type="non-terminal residue" evidence="3">
    <location>
        <position position="1"/>
    </location>
</feature>
<feature type="domain" description="MULE transposase" evidence="2">
    <location>
        <begin position="24"/>
        <end position="89"/>
    </location>
</feature>
<reference evidence="3 4" key="1">
    <citation type="journal article" date="2016" name="Sci. Rep.">
        <title>The genome sequence of the outbreeding globe artichoke constructed de novo incorporating a phase-aware low-pass sequencing strategy of F1 progeny.</title>
        <authorList>
            <person name="Scaglione D."/>
            <person name="Reyes-Chin-Wo S."/>
            <person name="Acquadro A."/>
            <person name="Froenicke L."/>
            <person name="Portis E."/>
            <person name="Beitel C."/>
            <person name="Tirone M."/>
            <person name="Mauro R."/>
            <person name="Lo Monaco A."/>
            <person name="Mauromicale G."/>
            <person name="Faccioli P."/>
            <person name="Cattivelli L."/>
            <person name="Rieseberg L."/>
            <person name="Michelmore R."/>
            <person name="Lanteri S."/>
        </authorList>
    </citation>
    <scope>NUCLEOTIDE SEQUENCE [LARGE SCALE GENOMIC DNA]</scope>
    <source>
        <strain evidence="3">2C</strain>
    </source>
</reference>
<comment type="caution">
    <text evidence="3">The sequence shown here is derived from an EMBL/GenBank/DDBJ whole genome shotgun (WGS) entry which is preliminary data.</text>
</comment>
<keyword evidence="4" id="KW-1185">Reference proteome</keyword>
<protein>
    <submittedName>
        <fullName evidence="3">MULE transposase domain-containing protein</fullName>
    </submittedName>
</protein>
<keyword evidence="1" id="KW-0732">Signal</keyword>
<accession>A0A118JYW5</accession>
<dbReference type="Pfam" id="PF10551">
    <property type="entry name" value="MULE"/>
    <property type="match status" value="1"/>
</dbReference>
<feature type="chain" id="PRO_5007159822" evidence="1">
    <location>
        <begin position="25"/>
        <end position="94"/>
    </location>
</feature>
<evidence type="ECO:0000259" key="2">
    <source>
        <dbReference type="Pfam" id="PF10551"/>
    </source>
</evidence>
<sequence>MLHSEPTDISWCLFLSLRLTTITAMSVGSALVGHEHVPNYKWLLQAFGKAHLKPPLMILTDQCPAMKQAIASVFPDSRHRLCIWHIMNKVPNKI</sequence>
<proteinExistence type="predicted"/>
<dbReference type="EMBL" id="LEKV01003764">
    <property type="protein sequence ID" value="KVH98697.1"/>
    <property type="molecule type" value="Genomic_DNA"/>
</dbReference>
<organism evidence="3 4">
    <name type="scientific">Cynara cardunculus var. scolymus</name>
    <name type="common">Globe artichoke</name>
    <name type="synonym">Cynara scolymus</name>
    <dbReference type="NCBI Taxonomy" id="59895"/>
    <lineage>
        <taxon>Eukaryota</taxon>
        <taxon>Viridiplantae</taxon>
        <taxon>Streptophyta</taxon>
        <taxon>Embryophyta</taxon>
        <taxon>Tracheophyta</taxon>
        <taxon>Spermatophyta</taxon>
        <taxon>Magnoliopsida</taxon>
        <taxon>eudicotyledons</taxon>
        <taxon>Gunneridae</taxon>
        <taxon>Pentapetalae</taxon>
        <taxon>asterids</taxon>
        <taxon>campanulids</taxon>
        <taxon>Asterales</taxon>
        <taxon>Asteraceae</taxon>
        <taxon>Carduoideae</taxon>
        <taxon>Cardueae</taxon>
        <taxon>Carduinae</taxon>
        <taxon>Cynara</taxon>
    </lineage>
</organism>
<evidence type="ECO:0000256" key="1">
    <source>
        <dbReference type="SAM" id="SignalP"/>
    </source>
</evidence>
<dbReference type="Proteomes" id="UP000243975">
    <property type="component" value="Unassembled WGS sequence"/>
</dbReference>
<dbReference type="PANTHER" id="PTHR47718">
    <property type="entry name" value="OS01G0519700 PROTEIN"/>
    <property type="match status" value="1"/>
</dbReference>
<dbReference type="PANTHER" id="PTHR47718:SF12">
    <property type="entry name" value="PROTEIN FAR1-RELATED SEQUENCE"/>
    <property type="match status" value="1"/>
</dbReference>